<name>A0A841FFD0_9ACTN</name>
<dbReference type="RefSeq" id="WP_184787823.1">
    <property type="nucleotide sequence ID" value="NZ_BONT01000112.1"/>
</dbReference>
<dbReference type="Proteomes" id="UP000548476">
    <property type="component" value="Unassembled WGS sequence"/>
</dbReference>
<proteinExistence type="predicted"/>
<dbReference type="Gene3D" id="1.20.1260.20">
    <property type="entry name" value="PPE superfamily"/>
    <property type="match status" value="1"/>
</dbReference>
<accession>A0A841FFD0</accession>
<dbReference type="InterPro" id="IPR038332">
    <property type="entry name" value="PPE_sf"/>
</dbReference>
<sequence>MTGEATIGPGPLVAENKGPSATAGAGLIDSGYSAWKDIGQDGKTDWVTLAVDGLSVGLDLLGVALNPLGELVKAGVGWLMEHIAWIREPLEMLTGDPGAITAVSQTWGNIAQEMAATAKYYEESLGGIASWAGEAAQRYRTNAADYIAGLRALAAHSDDVGQGVAIAGMVVATERAIVFDMIASFISRIITQAIVAAAAAGPTLGGSMAAFFTSLGVDLTITASNLTKRMSKLLTVIKRFVAKFDKLGETGKKVAKALGDRSQTMHNWADRAVKSSPARLKAKGIQDLVNSSPLKKYSEPLGNFNSKFGDAPAAFNDSYAQKTAKEGAKAYKEGEENAHGGRDG</sequence>
<dbReference type="AlphaFoldDB" id="A0A841FFD0"/>
<evidence type="ECO:0008006" key="4">
    <source>
        <dbReference type="Google" id="ProtNLM"/>
    </source>
</evidence>
<feature type="region of interest" description="Disordered" evidence="1">
    <location>
        <begin position="325"/>
        <end position="344"/>
    </location>
</feature>
<protein>
    <recommendedName>
        <fullName evidence="4">PPE family protein</fullName>
    </recommendedName>
</protein>
<comment type="caution">
    <text evidence="2">The sequence shown here is derived from an EMBL/GenBank/DDBJ whole genome shotgun (WGS) entry which is preliminary data.</text>
</comment>
<evidence type="ECO:0000313" key="2">
    <source>
        <dbReference type="EMBL" id="MBB6034976.1"/>
    </source>
</evidence>
<evidence type="ECO:0000313" key="3">
    <source>
        <dbReference type="Proteomes" id="UP000548476"/>
    </source>
</evidence>
<organism evidence="2 3">
    <name type="scientific">Phytomonospora endophytica</name>
    <dbReference type="NCBI Taxonomy" id="714109"/>
    <lineage>
        <taxon>Bacteria</taxon>
        <taxon>Bacillati</taxon>
        <taxon>Actinomycetota</taxon>
        <taxon>Actinomycetes</taxon>
        <taxon>Micromonosporales</taxon>
        <taxon>Micromonosporaceae</taxon>
        <taxon>Phytomonospora</taxon>
    </lineage>
</organism>
<gene>
    <name evidence="2" type="ORF">HNR73_002830</name>
</gene>
<keyword evidence="3" id="KW-1185">Reference proteome</keyword>
<dbReference type="EMBL" id="JACHGT010000005">
    <property type="protein sequence ID" value="MBB6034976.1"/>
    <property type="molecule type" value="Genomic_DNA"/>
</dbReference>
<reference evidence="2 3" key="1">
    <citation type="submission" date="2020-08" db="EMBL/GenBank/DDBJ databases">
        <title>Genomic Encyclopedia of Type Strains, Phase IV (KMG-IV): sequencing the most valuable type-strain genomes for metagenomic binning, comparative biology and taxonomic classification.</title>
        <authorList>
            <person name="Goeker M."/>
        </authorList>
    </citation>
    <scope>NUCLEOTIDE SEQUENCE [LARGE SCALE GENOMIC DNA]</scope>
    <source>
        <strain evidence="2 3">YIM 65646</strain>
    </source>
</reference>
<evidence type="ECO:0000256" key="1">
    <source>
        <dbReference type="SAM" id="MobiDB-lite"/>
    </source>
</evidence>